<dbReference type="Gene3D" id="2.40.30.10">
    <property type="entry name" value="Translation factors"/>
    <property type="match status" value="1"/>
</dbReference>
<dbReference type="EMBL" id="JADDUC010000047">
    <property type="protein sequence ID" value="KAG0121575.1"/>
    <property type="molecule type" value="Genomic_DNA"/>
</dbReference>
<keyword evidence="6 9" id="KW-0687">Ribonucleoprotein</keyword>
<keyword evidence="5" id="KW-0496">Mitochondrion</keyword>
<evidence type="ECO:0000256" key="3">
    <source>
        <dbReference type="ARBA" id="ARBA00022946"/>
    </source>
</evidence>
<dbReference type="OrthoDB" id="274683at2759"/>
<reference evidence="12 13" key="2">
    <citation type="journal article" date="2021" name="J. Hered.">
        <title>Feather Gene Expression Elucidates the Developmental Basis of Plumage Iridescence in African Starlings.</title>
        <authorList>
            <person name="Rubenstein D.R."/>
            <person name="Corvelo A."/>
            <person name="MacManes M.D."/>
            <person name="Maia R."/>
            <person name="Narzisi G."/>
            <person name="Rousaki A."/>
            <person name="Vandenabeele P."/>
            <person name="Shawkey M.D."/>
            <person name="Solomon J."/>
        </authorList>
    </citation>
    <scope>NUCLEOTIDE SEQUENCE [LARGE SCALE GENOMIC DNA]</scope>
    <source>
        <strain evidence="12">SS15</strain>
    </source>
</reference>
<dbReference type="GO" id="GO:0005762">
    <property type="term" value="C:mitochondrial large ribosomal subunit"/>
    <property type="evidence" value="ECO:0007669"/>
    <property type="project" value="TreeGrafter"/>
</dbReference>
<dbReference type="PANTHER" id="PTHR11229">
    <property type="entry name" value="50S RIBOSOMAL PROTEIN L3"/>
    <property type="match status" value="1"/>
</dbReference>
<dbReference type="Gene3D" id="4.10.960.10">
    <property type="entry name" value="Ribosomal protein L3, domain 3"/>
    <property type="match status" value="1"/>
</dbReference>
<comment type="subcellular location">
    <subcellularLocation>
        <location evidence="1">Mitochondrion</location>
    </subcellularLocation>
</comment>
<dbReference type="Pfam" id="PF00297">
    <property type="entry name" value="Ribosomal_L3"/>
    <property type="match status" value="2"/>
</dbReference>
<keyword evidence="3" id="KW-0809">Transit peptide</keyword>
<gene>
    <name evidence="12" type="ORF">IHE44_0000442</name>
    <name evidence="11" type="ORF">IHE44_010744</name>
</gene>
<reference evidence="12" key="3">
    <citation type="submission" date="2022-01" db="EMBL/GenBank/DDBJ databases">
        <authorList>
            <person name="Rubenstein D.R."/>
        </authorList>
    </citation>
    <scope>NUCLEOTIDE SEQUENCE</scope>
    <source>
        <strain evidence="12">SS15</strain>
        <tissue evidence="12">Liver</tissue>
    </source>
</reference>
<keyword evidence="4 9" id="KW-0689">Ribosomal protein</keyword>
<name>A0A835TX78_9PASS</name>
<keyword evidence="13" id="KW-1185">Reference proteome</keyword>
<evidence type="ECO:0000256" key="2">
    <source>
        <dbReference type="ARBA" id="ARBA00006540"/>
    </source>
</evidence>
<dbReference type="EMBL" id="JADDUC020000001">
    <property type="protein sequence ID" value="KAI1242885.1"/>
    <property type="molecule type" value="Genomic_DNA"/>
</dbReference>
<feature type="region of interest" description="Disordered" evidence="10">
    <location>
        <begin position="289"/>
        <end position="320"/>
    </location>
</feature>
<comment type="similarity">
    <text evidence="2 9">Belongs to the universal ribosomal protein uL3 family.</text>
</comment>
<dbReference type="InterPro" id="IPR000597">
    <property type="entry name" value="Ribosomal_uL3"/>
</dbReference>
<reference evidence="11" key="1">
    <citation type="submission" date="2020-10" db="EMBL/GenBank/DDBJ databases">
        <title>Feather gene expression reveals the developmental basis of iridescence in African starlings.</title>
        <authorList>
            <person name="Rubenstein D.R."/>
        </authorList>
    </citation>
    <scope>NUCLEOTIDE SEQUENCE</scope>
    <source>
        <strain evidence="11">SS15</strain>
        <tissue evidence="11">Liver</tissue>
    </source>
</reference>
<evidence type="ECO:0000313" key="11">
    <source>
        <dbReference type="EMBL" id="KAG0121575.1"/>
    </source>
</evidence>
<proteinExistence type="inferred from homology"/>
<sequence>MAPLGFVVRHINSSTWWHEHLSEENVEFLKKITAEEYKAQTASKLCPLKDEPWPLNKWTPDSIRVGVVAVKLGMMPIWTKSGEKHPVTLLKYTMPILFISRLLGVVCPAASAIQMLQSCEWCYLVSEVRIKIKKPESAHEIFKEAGVPRKQKVTTFNVTDDAIIKPGTPLYAAHFRPGQFVDVTAKTIGKGFQGVMKRWGFKGQPASHGQTKTHRRPGAISTNVWRINTKHDIIYVNGSVPGHTNCLVKYLTLTASQPSSKTGEKAKHGVDVLAQNSKHDVNVTPLLAPDTEADQEPGAEKVKTQDQKPQGQAGISTEKAKPYGMDKGLEEAKANGHRGAFQSVCAGLSQRVNVLVKQSLRAMDRDKGVTVGRLFQPTMLVLIMEFLVMKWYDEGKPLKIQTRFSMLTTPVVEKDEKNAQGILLQGYEQATQENPICPMKEKTEEKGWIMLQKQCFSARFMMRAYIGYDIDTQDKGSLYCLHKKNPKLQGVMLTSFVEHGQAIPTAISSSSADDYHYTLRNDN</sequence>
<dbReference type="AlphaFoldDB" id="A0A835TX78"/>
<dbReference type="InterPro" id="IPR019926">
    <property type="entry name" value="Ribosomal_uL3_CS"/>
</dbReference>
<evidence type="ECO:0000313" key="13">
    <source>
        <dbReference type="Proteomes" id="UP000618051"/>
    </source>
</evidence>
<evidence type="ECO:0000313" key="12">
    <source>
        <dbReference type="EMBL" id="KAI1242885.1"/>
    </source>
</evidence>
<evidence type="ECO:0000256" key="10">
    <source>
        <dbReference type="SAM" id="MobiDB-lite"/>
    </source>
</evidence>
<dbReference type="Proteomes" id="UP000618051">
    <property type="component" value="Unassembled WGS sequence"/>
</dbReference>
<dbReference type="GO" id="GO:0003735">
    <property type="term" value="F:structural constituent of ribosome"/>
    <property type="evidence" value="ECO:0007669"/>
    <property type="project" value="InterPro"/>
</dbReference>
<evidence type="ECO:0000256" key="8">
    <source>
        <dbReference type="ARBA" id="ARBA00035396"/>
    </source>
</evidence>
<dbReference type="GO" id="GO:0006412">
    <property type="term" value="P:translation"/>
    <property type="evidence" value="ECO:0007669"/>
    <property type="project" value="InterPro"/>
</dbReference>
<dbReference type="InterPro" id="IPR019927">
    <property type="entry name" value="Ribosomal_uL3_bac/org-type"/>
</dbReference>
<evidence type="ECO:0000256" key="9">
    <source>
        <dbReference type="RuleBase" id="RU003905"/>
    </source>
</evidence>
<dbReference type="SUPFAM" id="SSF50447">
    <property type="entry name" value="Translation proteins"/>
    <property type="match status" value="1"/>
</dbReference>
<organism evidence="11">
    <name type="scientific">Lamprotornis superbus</name>
    <dbReference type="NCBI Taxonomy" id="245042"/>
    <lineage>
        <taxon>Eukaryota</taxon>
        <taxon>Metazoa</taxon>
        <taxon>Chordata</taxon>
        <taxon>Craniata</taxon>
        <taxon>Vertebrata</taxon>
        <taxon>Euteleostomi</taxon>
        <taxon>Archelosauria</taxon>
        <taxon>Archosauria</taxon>
        <taxon>Dinosauria</taxon>
        <taxon>Saurischia</taxon>
        <taxon>Theropoda</taxon>
        <taxon>Coelurosauria</taxon>
        <taxon>Aves</taxon>
        <taxon>Neognathae</taxon>
        <taxon>Neoaves</taxon>
        <taxon>Telluraves</taxon>
        <taxon>Australaves</taxon>
        <taxon>Passeriformes</taxon>
        <taxon>Sturnidae</taxon>
        <taxon>Lamprotornis</taxon>
    </lineage>
</organism>
<dbReference type="PANTHER" id="PTHR11229:SF8">
    <property type="entry name" value="LARGE RIBOSOMAL SUBUNIT PROTEIN UL3M"/>
    <property type="match status" value="1"/>
</dbReference>
<evidence type="ECO:0000256" key="5">
    <source>
        <dbReference type="ARBA" id="ARBA00023128"/>
    </source>
</evidence>
<evidence type="ECO:0000256" key="1">
    <source>
        <dbReference type="ARBA" id="ARBA00004173"/>
    </source>
</evidence>
<evidence type="ECO:0000256" key="6">
    <source>
        <dbReference type="ARBA" id="ARBA00023274"/>
    </source>
</evidence>
<accession>A0A835TX78</accession>
<dbReference type="InterPro" id="IPR044892">
    <property type="entry name" value="Ribosomal_L3_dom_3_arc_sf"/>
</dbReference>
<evidence type="ECO:0000256" key="4">
    <source>
        <dbReference type="ARBA" id="ARBA00022980"/>
    </source>
</evidence>
<evidence type="ECO:0000256" key="7">
    <source>
        <dbReference type="ARBA" id="ARBA00035209"/>
    </source>
</evidence>
<dbReference type="PROSITE" id="PS00474">
    <property type="entry name" value="RIBOSOMAL_L3"/>
    <property type="match status" value="1"/>
</dbReference>
<dbReference type="InterPro" id="IPR009000">
    <property type="entry name" value="Transl_B-barrel_sf"/>
</dbReference>
<comment type="caution">
    <text evidence="11">The sequence shown here is derived from an EMBL/GenBank/DDBJ whole genome shotgun (WGS) entry which is preliminary data.</text>
</comment>
<protein>
    <recommendedName>
        <fullName evidence="7">Large ribosomal subunit protein uL3m</fullName>
    </recommendedName>
    <alternativeName>
        <fullName evidence="8">39S ribosomal protein L3, mitochondrial</fullName>
    </alternativeName>
</protein>